<keyword evidence="2" id="KW-0238">DNA-binding</keyword>
<dbReference type="GeneID" id="61168863"/>
<dbReference type="SUPFAM" id="SSF46785">
    <property type="entry name" value="Winged helix' DNA-binding domain"/>
    <property type="match status" value="1"/>
</dbReference>
<dbReference type="InterPro" id="IPR036388">
    <property type="entry name" value="WH-like_DNA-bd_sf"/>
</dbReference>
<dbReference type="InterPro" id="IPR036390">
    <property type="entry name" value="WH_DNA-bd_sf"/>
</dbReference>
<dbReference type="PANTHER" id="PTHR43537:SF5">
    <property type="entry name" value="UXU OPERON TRANSCRIPTIONAL REGULATOR"/>
    <property type="match status" value="1"/>
</dbReference>
<evidence type="ECO:0000256" key="1">
    <source>
        <dbReference type="ARBA" id="ARBA00023015"/>
    </source>
</evidence>
<dbReference type="EMBL" id="VSZY01000001">
    <property type="protein sequence ID" value="MCU9968049.1"/>
    <property type="molecule type" value="Genomic_DNA"/>
</dbReference>
<dbReference type="EMBL" id="UGGQ01000006">
    <property type="protein sequence ID" value="STO16494.1"/>
    <property type="molecule type" value="Genomic_DNA"/>
</dbReference>
<accession>A0A2J9KMY9</accession>
<reference evidence="6 9" key="3">
    <citation type="submission" date="2020-04" db="EMBL/GenBank/DDBJ databases">
        <title>Antimicrobial susceptibility and clonality of vaginal-derived multi-drug resistant Mobiluncus isolates in China.</title>
        <authorList>
            <person name="Zhang X."/>
        </authorList>
    </citation>
    <scope>NUCLEOTIDE SEQUENCE [LARGE SCALE GENOMIC DNA]</scope>
    <source>
        <strain evidence="6 9">12</strain>
    </source>
</reference>
<dbReference type="AlphaFoldDB" id="A0A2J9KMY9"/>
<dbReference type="Gene3D" id="1.20.120.530">
    <property type="entry name" value="GntR ligand-binding domain-like"/>
    <property type="match status" value="1"/>
</dbReference>
<dbReference type="PANTHER" id="PTHR43537">
    <property type="entry name" value="TRANSCRIPTIONAL REGULATOR, GNTR FAMILY"/>
    <property type="match status" value="1"/>
</dbReference>
<dbReference type="Proteomes" id="UP000575397">
    <property type="component" value="Unassembled WGS sequence"/>
</dbReference>
<name>A0A2J9KMY9_9ACTO</name>
<dbReference type="PROSITE" id="PS50949">
    <property type="entry name" value="HTH_GNTR"/>
    <property type="match status" value="1"/>
</dbReference>
<keyword evidence="1" id="KW-0805">Transcription regulation</keyword>
<evidence type="ECO:0000313" key="10">
    <source>
        <dbReference type="Proteomes" id="UP001209486"/>
    </source>
</evidence>
<evidence type="ECO:0000313" key="9">
    <source>
        <dbReference type="Proteomes" id="UP000575397"/>
    </source>
</evidence>
<dbReference type="SUPFAM" id="SSF48008">
    <property type="entry name" value="GntR ligand-binding domain-like"/>
    <property type="match status" value="1"/>
</dbReference>
<keyword evidence="3" id="KW-0804">Transcription</keyword>
<dbReference type="Gene3D" id="1.10.10.10">
    <property type="entry name" value="Winged helix-like DNA-binding domain superfamily/Winged helix DNA-binding domain"/>
    <property type="match status" value="1"/>
</dbReference>
<reference evidence="7 8" key="1">
    <citation type="submission" date="2018-06" db="EMBL/GenBank/DDBJ databases">
        <authorList>
            <consortium name="Pathogen Informatics"/>
            <person name="Doyle S."/>
        </authorList>
    </citation>
    <scope>NUCLEOTIDE SEQUENCE [LARGE SCALE GENOMIC DNA]</scope>
    <source>
        <strain evidence="7 8">NCTC11819</strain>
    </source>
</reference>
<sequence>MSTRRRNRSFRATDNPVVRAIKDLILERGLQSGDLLPSEAELTEILDVSRASVREAIKVLSTLDIVEVRQGLGTFVSNMSLQPMVQSLIFRGALTPNGGLMAFGDIVELRAKIDAGYAGEVVKKLAGNYSVPLHRIVAEMEESARTGRPFLQADREFHLTIAKVANNLLLVQLIDAFWDIEDVVYPKLPPRTSKELMQTATQHRLILEAAESGDTAQYRHLLRDHYRPLLESLPHPNYFVSEATQD</sequence>
<dbReference type="Pfam" id="PF00392">
    <property type="entry name" value="GntR"/>
    <property type="match status" value="1"/>
</dbReference>
<dbReference type="InterPro" id="IPR011711">
    <property type="entry name" value="GntR_C"/>
</dbReference>
<dbReference type="Proteomes" id="UP001209486">
    <property type="component" value="Unassembled WGS sequence"/>
</dbReference>
<dbReference type="GO" id="GO:0003700">
    <property type="term" value="F:DNA-binding transcription factor activity"/>
    <property type="evidence" value="ECO:0007669"/>
    <property type="project" value="InterPro"/>
</dbReference>
<evidence type="ECO:0000313" key="6">
    <source>
        <dbReference type="EMBL" id="NMX03601.1"/>
    </source>
</evidence>
<dbReference type="PRINTS" id="PR00035">
    <property type="entry name" value="HTHGNTR"/>
</dbReference>
<organism evidence="6 9">
    <name type="scientific">Mobiluncus mulieris</name>
    <dbReference type="NCBI Taxonomy" id="2052"/>
    <lineage>
        <taxon>Bacteria</taxon>
        <taxon>Bacillati</taxon>
        <taxon>Actinomycetota</taxon>
        <taxon>Actinomycetes</taxon>
        <taxon>Actinomycetales</taxon>
        <taxon>Actinomycetaceae</taxon>
        <taxon>Mobiluncus</taxon>
    </lineage>
</organism>
<dbReference type="RefSeq" id="WP_004014149.1">
    <property type="nucleotide sequence ID" value="NZ_CAMXYF010000003.1"/>
</dbReference>
<dbReference type="CDD" id="cd07377">
    <property type="entry name" value="WHTH_GntR"/>
    <property type="match status" value="1"/>
</dbReference>
<evidence type="ECO:0000313" key="7">
    <source>
        <dbReference type="EMBL" id="STO16494.1"/>
    </source>
</evidence>
<evidence type="ECO:0000256" key="2">
    <source>
        <dbReference type="ARBA" id="ARBA00023125"/>
    </source>
</evidence>
<evidence type="ECO:0000256" key="3">
    <source>
        <dbReference type="ARBA" id="ARBA00023163"/>
    </source>
</evidence>
<dbReference type="InterPro" id="IPR000524">
    <property type="entry name" value="Tscrpt_reg_HTH_GntR"/>
</dbReference>
<reference evidence="5 10" key="2">
    <citation type="submission" date="2019-08" db="EMBL/GenBank/DDBJ databases">
        <title>Comparison of rpoB and gyrB Sequences from Mobiluncus Species and Development of a Multiplex PCR Method for Clinical Detection of Mobiluncus curtisii and Mobiluncus mulieris.</title>
        <authorList>
            <person name="Yang L."/>
            <person name="Shen Y."/>
            <person name="Xu G."/>
            <person name="Shu L.-B."/>
            <person name="Hu J."/>
            <person name="Zhang R."/>
            <person name="Wang Y."/>
            <person name="Zhou H.-W."/>
            <person name="Zhang X."/>
        </authorList>
    </citation>
    <scope>NUCLEOTIDE SEQUENCE [LARGE SCALE GENOMIC DNA]</scope>
    <source>
        <strain evidence="5 10">M26</strain>
    </source>
</reference>
<dbReference type="SMART" id="SM00345">
    <property type="entry name" value="HTH_GNTR"/>
    <property type="match status" value="1"/>
</dbReference>
<dbReference type="GO" id="GO:0003677">
    <property type="term" value="F:DNA binding"/>
    <property type="evidence" value="ECO:0007669"/>
    <property type="project" value="UniProtKB-KW"/>
</dbReference>
<evidence type="ECO:0000259" key="4">
    <source>
        <dbReference type="PROSITE" id="PS50949"/>
    </source>
</evidence>
<comment type="caution">
    <text evidence="6">The sequence shown here is derived from an EMBL/GenBank/DDBJ whole genome shotgun (WGS) entry which is preliminary data.</text>
</comment>
<dbReference type="InterPro" id="IPR008920">
    <property type="entry name" value="TF_FadR/GntR_C"/>
</dbReference>
<protein>
    <submittedName>
        <fullName evidence="6">FadR family transcriptional regulator</fullName>
    </submittedName>
    <submittedName>
        <fullName evidence="7">L-lactate utilization operon repressor</fullName>
    </submittedName>
</protein>
<dbReference type="Pfam" id="PF07729">
    <property type="entry name" value="FCD"/>
    <property type="match status" value="1"/>
</dbReference>
<evidence type="ECO:0000313" key="8">
    <source>
        <dbReference type="Proteomes" id="UP000255284"/>
    </source>
</evidence>
<proteinExistence type="predicted"/>
<gene>
    <name evidence="7" type="primary">lutR_2</name>
    <name evidence="5" type="ORF">FYZ43_01135</name>
    <name evidence="6" type="ORF">HHJ77_06615</name>
    <name evidence="7" type="ORF">NCTC11819_01062</name>
</gene>
<dbReference type="Proteomes" id="UP000255284">
    <property type="component" value="Unassembled WGS sequence"/>
</dbReference>
<evidence type="ECO:0000313" key="5">
    <source>
        <dbReference type="EMBL" id="MCU9968049.1"/>
    </source>
</evidence>
<dbReference type="EMBL" id="JABCUS010000012">
    <property type="protein sequence ID" value="NMX03601.1"/>
    <property type="molecule type" value="Genomic_DNA"/>
</dbReference>
<dbReference type="SMART" id="SM00895">
    <property type="entry name" value="FCD"/>
    <property type="match status" value="1"/>
</dbReference>
<feature type="domain" description="HTH gntR-type" evidence="4">
    <location>
        <begin position="11"/>
        <end position="79"/>
    </location>
</feature>